<dbReference type="PANTHER" id="PTHR28630">
    <property type="match status" value="1"/>
</dbReference>
<keyword evidence="3" id="KW-0676">Redox-active center</keyword>
<keyword evidence="9" id="KW-1185">Reference proteome</keyword>
<dbReference type="GO" id="GO:0005737">
    <property type="term" value="C:cytoplasm"/>
    <property type="evidence" value="ECO:0007669"/>
    <property type="project" value="UniProtKB-SubCell"/>
</dbReference>
<comment type="similarity">
    <text evidence="4">Belongs to the peroxiredoxin-like PRXL2 family. PRXL2A subfamily.</text>
</comment>
<keyword evidence="2" id="KW-0963">Cytoplasm</keyword>
<dbReference type="OrthoDB" id="40334at2759"/>
<dbReference type="InterPro" id="IPR032801">
    <property type="entry name" value="PXL2A/B/C"/>
</dbReference>
<evidence type="ECO:0000256" key="7">
    <source>
        <dbReference type="ARBA" id="ARBA00032129"/>
    </source>
</evidence>
<comment type="caution">
    <text evidence="8">The sequence shown here is derived from an EMBL/GenBank/DDBJ whole genome shotgun (WGS) entry which is preliminary data.</text>
</comment>
<dbReference type="AlphaFoldDB" id="A0A1Y2HJL7"/>
<dbReference type="PANTHER" id="PTHR28630:SF31">
    <property type="entry name" value="PEROXIREDOXIN-LIKE 2A"/>
    <property type="match status" value="1"/>
</dbReference>
<dbReference type="EMBL" id="MCFL01000026">
    <property type="protein sequence ID" value="ORZ34770.1"/>
    <property type="molecule type" value="Genomic_DNA"/>
</dbReference>
<evidence type="ECO:0000256" key="6">
    <source>
        <dbReference type="ARBA" id="ARBA00032058"/>
    </source>
</evidence>
<evidence type="ECO:0000313" key="8">
    <source>
        <dbReference type="EMBL" id="ORZ34770.1"/>
    </source>
</evidence>
<evidence type="ECO:0000256" key="4">
    <source>
        <dbReference type="ARBA" id="ARBA00023787"/>
    </source>
</evidence>
<evidence type="ECO:0000256" key="3">
    <source>
        <dbReference type="ARBA" id="ARBA00023284"/>
    </source>
</evidence>
<protein>
    <recommendedName>
        <fullName evidence="5">Peroxiredoxin-like 2A</fullName>
    </recommendedName>
    <alternativeName>
        <fullName evidence="7">Peroxiredoxin-like 2 activated in M-CSF stimulated monocytes</fullName>
    </alternativeName>
    <alternativeName>
        <fullName evidence="6">Redox-regulatory protein FAM213A</fullName>
    </alternativeName>
</protein>
<sequence length="241" mass="26990">MARLTFNHHLDKHDGTHHHHRPASFELVKDVPLMPMYIASNQPTDPLIASQSLWENQPCLILLVRRPGCILCREEALALSTYRALIEGRYGIRMVAVVAHEFAAQEFGQHFWRGDVYLDKSQGMFKALGGGKVRHASKLHILRPSILARIVKAKQHNIPHHATGDNSVLGGLLLMRPGSRGIAYEHVEHEIGDMAPLGELLNECIDVAQEFPTYLPSYQSSPHVSLLGEPEYDSMSRISTL</sequence>
<organism evidence="8 9">
    <name type="scientific">Catenaria anguillulae PL171</name>
    <dbReference type="NCBI Taxonomy" id="765915"/>
    <lineage>
        <taxon>Eukaryota</taxon>
        <taxon>Fungi</taxon>
        <taxon>Fungi incertae sedis</taxon>
        <taxon>Blastocladiomycota</taxon>
        <taxon>Blastocladiomycetes</taxon>
        <taxon>Blastocladiales</taxon>
        <taxon>Catenariaceae</taxon>
        <taxon>Catenaria</taxon>
    </lineage>
</organism>
<evidence type="ECO:0000256" key="1">
    <source>
        <dbReference type="ARBA" id="ARBA00004496"/>
    </source>
</evidence>
<gene>
    <name evidence="8" type="ORF">BCR44DRAFT_47008</name>
</gene>
<reference evidence="8 9" key="1">
    <citation type="submission" date="2016-07" db="EMBL/GenBank/DDBJ databases">
        <title>Pervasive Adenine N6-methylation of Active Genes in Fungi.</title>
        <authorList>
            <consortium name="DOE Joint Genome Institute"/>
            <person name="Mondo S.J."/>
            <person name="Dannebaum R.O."/>
            <person name="Kuo R.C."/>
            <person name="Labutti K."/>
            <person name="Haridas S."/>
            <person name="Kuo A."/>
            <person name="Salamov A."/>
            <person name="Ahrendt S.R."/>
            <person name="Lipzen A."/>
            <person name="Sullivan W."/>
            <person name="Andreopoulos W.B."/>
            <person name="Clum A."/>
            <person name="Lindquist E."/>
            <person name="Daum C."/>
            <person name="Ramamoorthy G.K."/>
            <person name="Gryganskyi A."/>
            <person name="Culley D."/>
            <person name="Magnuson J.K."/>
            <person name="James T.Y."/>
            <person name="O'Malley M.A."/>
            <person name="Stajich J.E."/>
            <person name="Spatafora J.W."/>
            <person name="Visel A."/>
            <person name="Grigoriev I.V."/>
        </authorList>
    </citation>
    <scope>NUCLEOTIDE SEQUENCE [LARGE SCALE GENOMIC DNA]</scope>
    <source>
        <strain evidence="8 9">PL171</strain>
    </source>
</reference>
<evidence type="ECO:0000256" key="5">
    <source>
        <dbReference type="ARBA" id="ARBA00023849"/>
    </source>
</evidence>
<proteinExistence type="inferred from homology"/>
<accession>A0A1Y2HJL7</accession>
<comment type="subcellular location">
    <subcellularLocation>
        <location evidence="1">Cytoplasm</location>
    </subcellularLocation>
</comment>
<evidence type="ECO:0000313" key="9">
    <source>
        <dbReference type="Proteomes" id="UP000193411"/>
    </source>
</evidence>
<dbReference type="Proteomes" id="UP000193411">
    <property type="component" value="Unassembled WGS sequence"/>
</dbReference>
<evidence type="ECO:0000256" key="2">
    <source>
        <dbReference type="ARBA" id="ARBA00022490"/>
    </source>
</evidence>
<name>A0A1Y2HJL7_9FUNG</name>
<dbReference type="Pfam" id="PF13911">
    <property type="entry name" value="AhpC-TSA_2"/>
    <property type="match status" value="1"/>
</dbReference>